<dbReference type="AlphaFoldDB" id="A0AAD7HXH8"/>
<accession>A0AAD7HXH8</accession>
<evidence type="ECO:0000313" key="2">
    <source>
        <dbReference type="Proteomes" id="UP001215598"/>
    </source>
</evidence>
<proteinExistence type="predicted"/>
<keyword evidence="2" id="KW-1185">Reference proteome</keyword>
<gene>
    <name evidence="1" type="ORF">B0H16DRAFT_1733693</name>
</gene>
<organism evidence="1 2">
    <name type="scientific">Mycena metata</name>
    <dbReference type="NCBI Taxonomy" id="1033252"/>
    <lineage>
        <taxon>Eukaryota</taxon>
        <taxon>Fungi</taxon>
        <taxon>Dikarya</taxon>
        <taxon>Basidiomycota</taxon>
        <taxon>Agaricomycotina</taxon>
        <taxon>Agaricomycetes</taxon>
        <taxon>Agaricomycetidae</taxon>
        <taxon>Agaricales</taxon>
        <taxon>Marasmiineae</taxon>
        <taxon>Mycenaceae</taxon>
        <taxon>Mycena</taxon>
    </lineage>
</organism>
<evidence type="ECO:0000313" key="1">
    <source>
        <dbReference type="EMBL" id="KAJ7730536.1"/>
    </source>
</evidence>
<reference evidence="1" key="1">
    <citation type="submission" date="2023-03" db="EMBL/GenBank/DDBJ databases">
        <title>Massive genome expansion in bonnet fungi (Mycena s.s.) driven by repeated elements and novel gene families across ecological guilds.</title>
        <authorList>
            <consortium name="Lawrence Berkeley National Laboratory"/>
            <person name="Harder C.B."/>
            <person name="Miyauchi S."/>
            <person name="Viragh M."/>
            <person name="Kuo A."/>
            <person name="Thoen E."/>
            <person name="Andreopoulos B."/>
            <person name="Lu D."/>
            <person name="Skrede I."/>
            <person name="Drula E."/>
            <person name="Henrissat B."/>
            <person name="Morin E."/>
            <person name="Kohler A."/>
            <person name="Barry K."/>
            <person name="LaButti K."/>
            <person name="Morin E."/>
            <person name="Salamov A."/>
            <person name="Lipzen A."/>
            <person name="Mereny Z."/>
            <person name="Hegedus B."/>
            <person name="Baldrian P."/>
            <person name="Stursova M."/>
            <person name="Weitz H."/>
            <person name="Taylor A."/>
            <person name="Grigoriev I.V."/>
            <person name="Nagy L.G."/>
            <person name="Martin F."/>
            <person name="Kauserud H."/>
        </authorList>
    </citation>
    <scope>NUCLEOTIDE SEQUENCE</scope>
    <source>
        <strain evidence="1">CBHHK182m</strain>
    </source>
</reference>
<dbReference type="InterPro" id="IPR032675">
    <property type="entry name" value="LRR_dom_sf"/>
</dbReference>
<name>A0AAD7HXH8_9AGAR</name>
<dbReference type="Gene3D" id="3.80.10.10">
    <property type="entry name" value="Ribonuclease Inhibitor"/>
    <property type="match status" value="1"/>
</dbReference>
<comment type="caution">
    <text evidence="1">The sequence shown here is derived from an EMBL/GenBank/DDBJ whole genome shotgun (WGS) entry which is preliminary data.</text>
</comment>
<protein>
    <submittedName>
        <fullName evidence="1">Uncharacterized protein</fullName>
    </submittedName>
</protein>
<sequence length="438" mass="48119">MFRSQKAVGDRCVQLFRAITPSDWERPRLYAERIRRLSVQRDLFLNNPQIPSALRLGLVGHVLFSRLQLFTLHFVMNPRSEPYIDLFLGPHVTSLTTTVPLPDAEVSLILPIAPQLKHANSIISRRELASSFAQSLLCIESLCISEIDSVAWQHIGSLPSLKSLDFKYMTKGVVPGSLHPTVPLFTGLKKLDLAWCPITTVSRILTLVSSSPIMNLQSTNDGDPHEFFATIAAHCSHAALATFSHLFRPAAGSDHAIHSPALRALFPFYNLTEMKITSYMAAFDLDDDTMREMASAWPQIATLVLKVSAVGYAGTNAPAWLAKERPRFTLTALAHLAHRCASLEALELTVDATVVPVAWEPCAQTALTALTLGHSPLTKTAISPVAAFIRTIFPALRSVSVAPKPPPVLTPYQGIVTYGNLHEKKWLAVSALLREGRD</sequence>
<dbReference type="EMBL" id="JARKIB010000158">
    <property type="protein sequence ID" value="KAJ7730536.1"/>
    <property type="molecule type" value="Genomic_DNA"/>
</dbReference>
<dbReference type="Proteomes" id="UP001215598">
    <property type="component" value="Unassembled WGS sequence"/>
</dbReference>
<dbReference type="SUPFAM" id="SSF52047">
    <property type="entry name" value="RNI-like"/>
    <property type="match status" value="1"/>
</dbReference>